<evidence type="ECO:0000259" key="1">
    <source>
        <dbReference type="Pfam" id="PF01872"/>
    </source>
</evidence>
<sequence length="188" mass="21261">MRKLKLQVQMTMDGFIAGPNSEMDWMTFPWTEDISEYVTKLTEPVDTILLGRNLAEGFIPHWTGVANDPNNPEQEAGKKYYETHKVVFSKTLKQSEWENTEVENGDFVQKIEQLKNQPGGDIIVYGGATFVSSLIKEKLIDELHLFINPAIVGHGLPIFRDISEKQRFTLVAASPFKCGIVALAYKKI</sequence>
<dbReference type="InterPro" id="IPR024072">
    <property type="entry name" value="DHFR-like_dom_sf"/>
</dbReference>
<comment type="caution">
    <text evidence="2">The sequence shown here is derived from an EMBL/GenBank/DDBJ whole genome shotgun (WGS) entry which is preliminary data.</text>
</comment>
<dbReference type="Pfam" id="PF01872">
    <property type="entry name" value="RibD_C"/>
    <property type="match status" value="1"/>
</dbReference>
<keyword evidence="3" id="KW-1185">Reference proteome</keyword>
<name>A0A3P1CJ86_9BACT</name>
<evidence type="ECO:0000313" key="3">
    <source>
        <dbReference type="Proteomes" id="UP000274271"/>
    </source>
</evidence>
<dbReference type="PANTHER" id="PTHR38011:SF11">
    <property type="entry name" value="2,5-DIAMINO-6-RIBOSYLAMINO-4(3H)-PYRIMIDINONE 5'-PHOSPHATE REDUCTASE"/>
    <property type="match status" value="1"/>
</dbReference>
<dbReference type="OrthoDB" id="195113at2"/>
<feature type="domain" description="Bacterial bifunctional deaminase-reductase C-terminal" evidence="1">
    <location>
        <begin position="3"/>
        <end position="181"/>
    </location>
</feature>
<dbReference type="Gene3D" id="3.40.430.10">
    <property type="entry name" value="Dihydrofolate Reductase, subunit A"/>
    <property type="match status" value="1"/>
</dbReference>
<gene>
    <name evidence="2" type="ORF">EHT87_21385</name>
</gene>
<protein>
    <submittedName>
        <fullName evidence="2">Dihydrofolate reductase</fullName>
    </submittedName>
</protein>
<dbReference type="InterPro" id="IPR050765">
    <property type="entry name" value="Riboflavin_Biosynth_HTPR"/>
</dbReference>
<dbReference type="AlphaFoldDB" id="A0A3P1CJ86"/>
<dbReference type="GO" id="GO:0009231">
    <property type="term" value="P:riboflavin biosynthetic process"/>
    <property type="evidence" value="ECO:0007669"/>
    <property type="project" value="InterPro"/>
</dbReference>
<reference evidence="2 3" key="1">
    <citation type="submission" date="2018-11" db="EMBL/GenBank/DDBJ databases">
        <authorList>
            <person name="Zhou Z."/>
            <person name="Wang G."/>
        </authorList>
    </citation>
    <scope>NUCLEOTIDE SEQUENCE [LARGE SCALE GENOMIC DNA]</scope>
    <source>
        <strain evidence="2 3">KCTC42998</strain>
    </source>
</reference>
<dbReference type="PANTHER" id="PTHR38011">
    <property type="entry name" value="DIHYDROFOLATE REDUCTASE FAMILY PROTEIN (AFU_ORTHOLOGUE AFUA_8G06820)"/>
    <property type="match status" value="1"/>
</dbReference>
<dbReference type="EMBL" id="RQJP01000004">
    <property type="protein sequence ID" value="RRB12954.1"/>
    <property type="molecule type" value="Genomic_DNA"/>
</dbReference>
<accession>A0A3P1CJ86</accession>
<evidence type="ECO:0000313" key="2">
    <source>
        <dbReference type="EMBL" id="RRB12954.1"/>
    </source>
</evidence>
<organism evidence="2 3">
    <name type="scientific">Larkinella knui</name>
    <dbReference type="NCBI Taxonomy" id="2025310"/>
    <lineage>
        <taxon>Bacteria</taxon>
        <taxon>Pseudomonadati</taxon>
        <taxon>Bacteroidota</taxon>
        <taxon>Cytophagia</taxon>
        <taxon>Cytophagales</taxon>
        <taxon>Spirosomataceae</taxon>
        <taxon>Larkinella</taxon>
    </lineage>
</organism>
<dbReference type="GO" id="GO:0008703">
    <property type="term" value="F:5-amino-6-(5-phosphoribosylamino)uracil reductase activity"/>
    <property type="evidence" value="ECO:0007669"/>
    <property type="project" value="InterPro"/>
</dbReference>
<dbReference type="Proteomes" id="UP000274271">
    <property type="component" value="Unassembled WGS sequence"/>
</dbReference>
<dbReference type="InterPro" id="IPR002734">
    <property type="entry name" value="RibDG_C"/>
</dbReference>
<dbReference type="SUPFAM" id="SSF53597">
    <property type="entry name" value="Dihydrofolate reductase-like"/>
    <property type="match status" value="1"/>
</dbReference>
<proteinExistence type="predicted"/>